<reference evidence="2" key="1">
    <citation type="journal article" date="2020" name="Stud. Mycol.">
        <title>101 Dothideomycetes genomes: a test case for predicting lifestyles and emergence of pathogens.</title>
        <authorList>
            <person name="Haridas S."/>
            <person name="Albert R."/>
            <person name="Binder M."/>
            <person name="Bloem J."/>
            <person name="Labutti K."/>
            <person name="Salamov A."/>
            <person name="Andreopoulos B."/>
            <person name="Baker S."/>
            <person name="Barry K."/>
            <person name="Bills G."/>
            <person name="Bluhm B."/>
            <person name="Cannon C."/>
            <person name="Castanera R."/>
            <person name="Culley D."/>
            <person name="Daum C."/>
            <person name="Ezra D."/>
            <person name="Gonzalez J."/>
            <person name="Henrissat B."/>
            <person name="Kuo A."/>
            <person name="Liang C."/>
            <person name="Lipzen A."/>
            <person name="Lutzoni F."/>
            <person name="Magnuson J."/>
            <person name="Mondo S."/>
            <person name="Nolan M."/>
            <person name="Ohm R."/>
            <person name="Pangilinan J."/>
            <person name="Park H.-J."/>
            <person name="Ramirez L."/>
            <person name="Alfaro M."/>
            <person name="Sun H."/>
            <person name="Tritt A."/>
            <person name="Yoshinaga Y."/>
            <person name="Zwiers L.-H."/>
            <person name="Turgeon B."/>
            <person name="Goodwin S."/>
            <person name="Spatafora J."/>
            <person name="Crous P."/>
            <person name="Grigoriev I."/>
        </authorList>
    </citation>
    <scope>NUCLEOTIDE SEQUENCE</scope>
    <source>
        <strain evidence="2">CBS 116435</strain>
    </source>
</reference>
<evidence type="ECO:0008006" key="4">
    <source>
        <dbReference type="Google" id="ProtNLM"/>
    </source>
</evidence>
<feature type="chain" id="PRO_5040449361" description="Secreted protein" evidence="1">
    <location>
        <begin position="36"/>
        <end position="144"/>
    </location>
</feature>
<keyword evidence="1" id="KW-0732">Signal</keyword>
<protein>
    <recommendedName>
        <fullName evidence="4">Secreted protein</fullName>
    </recommendedName>
</protein>
<dbReference type="AlphaFoldDB" id="A0A9P4UP04"/>
<gene>
    <name evidence="2" type="ORF">K431DRAFT_328799</name>
</gene>
<sequence length="144" mass="15854">MEGVVLPLLLCSVLFCFALLCSALLCLFAVPFAAASPVSSTYPANRYLHCYAPLPDRSIFTSRLPLTHLLYAFDTALPLSLLLNSQLTPLQHAKPASDTPCPGRHSLSLITRRTNRPTAHHTSHTVQYTRATHEAFHYRPGGDL</sequence>
<name>A0A9P4UP04_9PEZI</name>
<evidence type="ECO:0000313" key="3">
    <source>
        <dbReference type="Proteomes" id="UP000799441"/>
    </source>
</evidence>
<dbReference type="Proteomes" id="UP000799441">
    <property type="component" value="Unassembled WGS sequence"/>
</dbReference>
<comment type="caution">
    <text evidence="2">The sequence shown here is derived from an EMBL/GenBank/DDBJ whole genome shotgun (WGS) entry which is preliminary data.</text>
</comment>
<feature type="signal peptide" evidence="1">
    <location>
        <begin position="1"/>
        <end position="35"/>
    </location>
</feature>
<accession>A0A9P4UP04</accession>
<dbReference type="EMBL" id="MU003792">
    <property type="protein sequence ID" value="KAF2721259.1"/>
    <property type="molecule type" value="Genomic_DNA"/>
</dbReference>
<keyword evidence="3" id="KW-1185">Reference proteome</keyword>
<evidence type="ECO:0000313" key="2">
    <source>
        <dbReference type="EMBL" id="KAF2721259.1"/>
    </source>
</evidence>
<evidence type="ECO:0000256" key="1">
    <source>
        <dbReference type="SAM" id="SignalP"/>
    </source>
</evidence>
<organism evidence="2 3">
    <name type="scientific">Polychaeton citri CBS 116435</name>
    <dbReference type="NCBI Taxonomy" id="1314669"/>
    <lineage>
        <taxon>Eukaryota</taxon>
        <taxon>Fungi</taxon>
        <taxon>Dikarya</taxon>
        <taxon>Ascomycota</taxon>
        <taxon>Pezizomycotina</taxon>
        <taxon>Dothideomycetes</taxon>
        <taxon>Dothideomycetidae</taxon>
        <taxon>Capnodiales</taxon>
        <taxon>Capnodiaceae</taxon>
        <taxon>Polychaeton</taxon>
    </lineage>
</organism>
<proteinExistence type="predicted"/>